<evidence type="ECO:0000313" key="1">
    <source>
        <dbReference type="EMBL" id="EEV18820.1"/>
    </source>
</evidence>
<gene>
    <name evidence="1" type="ORF">CAMGR0001_1835</name>
</gene>
<comment type="caution">
    <text evidence="1">The sequence shown here is derived from an EMBL/GenBank/DDBJ whole genome shotgun (WGS) entry which is preliminary data.</text>
</comment>
<name>C8PED4_9BACT</name>
<dbReference type="EMBL" id="ACYG01000007">
    <property type="protein sequence ID" value="EEV18820.1"/>
    <property type="molecule type" value="Genomic_DNA"/>
</dbReference>
<protein>
    <submittedName>
        <fullName evidence="1">Uncharacterized protein</fullName>
    </submittedName>
</protein>
<dbReference type="Proteomes" id="UP000005709">
    <property type="component" value="Unassembled WGS sequence"/>
</dbReference>
<reference evidence="1 2" key="1">
    <citation type="submission" date="2009-07" db="EMBL/GenBank/DDBJ databases">
        <authorList>
            <person name="Madupu R."/>
            <person name="Sebastian Y."/>
            <person name="Durkin A.S."/>
            <person name="Torralba M."/>
            <person name="Methe B."/>
            <person name="Sutton G.G."/>
            <person name="Strausberg R.L."/>
            <person name="Nelson K.E."/>
        </authorList>
    </citation>
    <scope>NUCLEOTIDE SEQUENCE [LARGE SCALE GENOMIC DNA]</scope>
    <source>
        <strain evidence="1 2">RM3268</strain>
    </source>
</reference>
<evidence type="ECO:0000313" key="2">
    <source>
        <dbReference type="Proteomes" id="UP000005709"/>
    </source>
</evidence>
<accession>C8PED4</accession>
<sequence>MNSYIKFQNRAAIICRKILKSNKKSGYHKARKRLNSQLQELFDRWNLIEFRI</sequence>
<proteinExistence type="predicted"/>
<dbReference type="AlphaFoldDB" id="C8PED4"/>
<organism evidence="1 2">
    <name type="scientific">Campylobacter gracilis RM3268</name>
    <dbReference type="NCBI Taxonomy" id="553220"/>
    <lineage>
        <taxon>Bacteria</taxon>
        <taxon>Pseudomonadati</taxon>
        <taxon>Campylobacterota</taxon>
        <taxon>Epsilonproteobacteria</taxon>
        <taxon>Campylobacterales</taxon>
        <taxon>Campylobacteraceae</taxon>
        <taxon>Campylobacter</taxon>
    </lineage>
</organism>
<keyword evidence="2" id="KW-1185">Reference proteome</keyword>